<feature type="binding site" evidence="7">
    <location>
        <position position="126"/>
    </location>
    <ligand>
        <name>Zn(2+)</name>
        <dbReference type="ChEBI" id="CHEBI:29105"/>
    </ligand>
</feature>
<dbReference type="InterPro" id="IPR036388">
    <property type="entry name" value="WH-like_DNA-bd_sf"/>
</dbReference>
<dbReference type="EMBL" id="QWKU01000001">
    <property type="protein sequence ID" value="RID94543.1"/>
    <property type="molecule type" value="Genomic_DNA"/>
</dbReference>
<evidence type="ECO:0000256" key="6">
    <source>
        <dbReference type="ARBA" id="ARBA00023163"/>
    </source>
</evidence>
<evidence type="ECO:0000256" key="7">
    <source>
        <dbReference type="PIRSR" id="PIRSR602481-1"/>
    </source>
</evidence>
<gene>
    <name evidence="9" type="ORF">BCB69_06150</name>
    <name evidence="10" type="ORF">DX915_03285</name>
</gene>
<dbReference type="GO" id="GO:0045892">
    <property type="term" value="P:negative regulation of DNA-templated transcription"/>
    <property type="evidence" value="ECO:0007669"/>
    <property type="project" value="TreeGrafter"/>
</dbReference>
<dbReference type="Proteomes" id="UP000094757">
    <property type="component" value="Chromosome"/>
</dbReference>
<feature type="binding site" evidence="7">
    <location>
        <position position="129"/>
    </location>
    <ligand>
        <name>Zn(2+)</name>
        <dbReference type="ChEBI" id="CHEBI:29105"/>
    </ligand>
</feature>
<organism evidence="9 11">
    <name type="scientific">Dialister pneumosintes</name>
    <dbReference type="NCBI Taxonomy" id="39950"/>
    <lineage>
        <taxon>Bacteria</taxon>
        <taxon>Bacillati</taxon>
        <taxon>Bacillota</taxon>
        <taxon>Negativicutes</taxon>
        <taxon>Veillonellales</taxon>
        <taxon>Veillonellaceae</taxon>
        <taxon>Dialister</taxon>
    </lineage>
</organism>
<keyword evidence="2" id="KW-0678">Repressor</keyword>
<name>A0A1B3WF25_9FIRM</name>
<dbReference type="Gene3D" id="1.10.10.10">
    <property type="entry name" value="Winged helix-like DNA-binding domain superfamily/Winged helix DNA-binding domain"/>
    <property type="match status" value="1"/>
</dbReference>
<feature type="binding site" evidence="8">
    <location>
        <position position="101"/>
    </location>
    <ligand>
        <name>Fe cation</name>
        <dbReference type="ChEBI" id="CHEBI:24875"/>
    </ligand>
</feature>
<keyword evidence="3 7" id="KW-0862">Zinc</keyword>
<evidence type="ECO:0000313" key="10">
    <source>
        <dbReference type="EMBL" id="RID94543.1"/>
    </source>
</evidence>
<evidence type="ECO:0000256" key="1">
    <source>
        <dbReference type="ARBA" id="ARBA00007957"/>
    </source>
</evidence>
<dbReference type="GO" id="GO:0003700">
    <property type="term" value="F:DNA-binding transcription factor activity"/>
    <property type="evidence" value="ECO:0007669"/>
    <property type="project" value="InterPro"/>
</dbReference>
<dbReference type="InterPro" id="IPR002481">
    <property type="entry name" value="FUR"/>
</dbReference>
<dbReference type="STRING" id="39950.BCB69_06150"/>
<dbReference type="CDD" id="cd07153">
    <property type="entry name" value="Fur_like"/>
    <property type="match status" value="1"/>
</dbReference>
<evidence type="ECO:0000313" key="9">
    <source>
        <dbReference type="EMBL" id="AOH39562.1"/>
    </source>
</evidence>
<dbReference type="OrthoDB" id="8659436at2"/>
<evidence type="ECO:0000256" key="5">
    <source>
        <dbReference type="ARBA" id="ARBA00023125"/>
    </source>
</evidence>
<dbReference type="GO" id="GO:1900376">
    <property type="term" value="P:regulation of secondary metabolite biosynthetic process"/>
    <property type="evidence" value="ECO:0007669"/>
    <property type="project" value="TreeGrafter"/>
</dbReference>
<dbReference type="RefSeq" id="WP_022514015.1">
    <property type="nucleotide sequence ID" value="NZ_CP017037.1"/>
</dbReference>
<feature type="binding site" evidence="7">
    <location>
        <position position="86"/>
    </location>
    <ligand>
        <name>Zn(2+)</name>
        <dbReference type="ChEBI" id="CHEBI:29105"/>
    </ligand>
</feature>
<dbReference type="KEGG" id="dpn:BCB69_06150"/>
<protein>
    <submittedName>
        <fullName evidence="10">Transcriptional repressor</fullName>
    </submittedName>
</protein>
<dbReference type="Gene3D" id="3.30.1490.190">
    <property type="match status" value="1"/>
</dbReference>
<dbReference type="GO" id="GO:0000976">
    <property type="term" value="F:transcription cis-regulatory region binding"/>
    <property type="evidence" value="ECO:0007669"/>
    <property type="project" value="TreeGrafter"/>
</dbReference>
<dbReference type="PANTHER" id="PTHR33202">
    <property type="entry name" value="ZINC UPTAKE REGULATION PROTEIN"/>
    <property type="match status" value="1"/>
</dbReference>
<accession>A0A1B3WF25</accession>
<dbReference type="GO" id="GO:0008270">
    <property type="term" value="F:zinc ion binding"/>
    <property type="evidence" value="ECO:0007669"/>
    <property type="project" value="TreeGrafter"/>
</dbReference>
<feature type="binding site" evidence="7">
    <location>
        <position position="89"/>
    </location>
    <ligand>
        <name>Zn(2+)</name>
        <dbReference type="ChEBI" id="CHEBI:29105"/>
    </ligand>
</feature>
<dbReference type="Pfam" id="PF01475">
    <property type="entry name" value="FUR"/>
    <property type="match status" value="1"/>
</dbReference>
<dbReference type="PANTHER" id="PTHR33202:SF7">
    <property type="entry name" value="FERRIC UPTAKE REGULATION PROTEIN"/>
    <property type="match status" value="1"/>
</dbReference>
<evidence type="ECO:0000256" key="4">
    <source>
        <dbReference type="ARBA" id="ARBA00023015"/>
    </source>
</evidence>
<keyword evidence="12" id="KW-1185">Reference proteome</keyword>
<dbReference type="SUPFAM" id="SSF46785">
    <property type="entry name" value="Winged helix' DNA-binding domain"/>
    <property type="match status" value="1"/>
</dbReference>
<dbReference type="InterPro" id="IPR043135">
    <property type="entry name" value="Fur_C"/>
</dbReference>
<dbReference type="InterPro" id="IPR036390">
    <property type="entry name" value="WH_DNA-bd_sf"/>
</dbReference>
<evidence type="ECO:0000256" key="3">
    <source>
        <dbReference type="ARBA" id="ARBA00022833"/>
    </source>
</evidence>
<dbReference type="Proteomes" id="UP000266262">
    <property type="component" value="Unassembled WGS sequence"/>
</dbReference>
<comment type="cofactor">
    <cofactor evidence="7">
        <name>Zn(2+)</name>
        <dbReference type="ChEBI" id="CHEBI:29105"/>
    </cofactor>
    <text evidence="7">Binds 1 zinc ion per subunit.</text>
</comment>
<reference evidence="9" key="1">
    <citation type="submission" date="2016-08" db="EMBL/GenBank/DDBJ databases">
        <authorList>
            <person name="Seilhamer J.J."/>
        </authorList>
    </citation>
    <scope>NUCLEOTIDE SEQUENCE [LARGE SCALE GENOMIC DNA]</scope>
    <source>
        <strain evidence="9">F0677</strain>
    </source>
</reference>
<keyword evidence="5" id="KW-0238">DNA-binding</keyword>
<reference evidence="11" key="2">
    <citation type="submission" date="2016-08" db="EMBL/GenBank/DDBJ databases">
        <authorList>
            <person name="Holder M.E."/>
            <person name="Ajami N.J."/>
            <person name="Petrosino J.F."/>
        </authorList>
    </citation>
    <scope>NUCLEOTIDE SEQUENCE [LARGE SCALE GENOMIC DNA]</scope>
    <source>
        <strain evidence="11">F0677</strain>
    </source>
</reference>
<reference evidence="10 12" key="3">
    <citation type="submission" date="2018-08" db="EMBL/GenBank/DDBJ databases">
        <title>Draft genome sequence of Dialister pneumosintes KCOM 1685.</title>
        <authorList>
            <person name="Kook J.-K."/>
            <person name="Park S.-N."/>
            <person name="Lim Y.K."/>
        </authorList>
    </citation>
    <scope>NUCLEOTIDE SEQUENCE [LARGE SCALE GENOMIC DNA]</scope>
    <source>
        <strain evidence="10 12">KCOM 1685</strain>
    </source>
</reference>
<sequence length="130" mass="14892">MYMTAQRKLLFEFFSTHPDISITARELYTKLNKNGKTKISISAVYRNLSILTKAGLILQVISNDNKEALYRYSPAETCEHRLHMTCLNCGKTYHISQKISEKLTEDVLNTDAFSIDEAQTTIYGRCKTCK</sequence>
<keyword evidence="7" id="KW-0479">Metal-binding</keyword>
<keyword evidence="8" id="KW-0408">Iron</keyword>
<comment type="cofactor">
    <cofactor evidence="8">
        <name>Mn(2+)</name>
        <dbReference type="ChEBI" id="CHEBI:29035"/>
    </cofactor>
    <cofactor evidence="8">
        <name>Fe(2+)</name>
        <dbReference type="ChEBI" id="CHEBI:29033"/>
    </cofactor>
    <text evidence="8">Binds 1 Mn(2+) or Fe(2+) ion per subunit.</text>
</comment>
<evidence type="ECO:0000256" key="8">
    <source>
        <dbReference type="PIRSR" id="PIRSR602481-2"/>
    </source>
</evidence>
<evidence type="ECO:0000313" key="11">
    <source>
        <dbReference type="Proteomes" id="UP000094757"/>
    </source>
</evidence>
<proteinExistence type="inferred from homology"/>
<comment type="similarity">
    <text evidence="1">Belongs to the Fur family.</text>
</comment>
<dbReference type="AlphaFoldDB" id="A0A1B3WF25"/>
<dbReference type="EMBL" id="CP017037">
    <property type="protein sequence ID" value="AOH39562.1"/>
    <property type="molecule type" value="Genomic_DNA"/>
</dbReference>
<keyword evidence="6" id="KW-0804">Transcription</keyword>
<evidence type="ECO:0000313" key="12">
    <source>
        <dbReference type="Proteomes" id="UP000266262"/>
    </source>
</evidence>
<feature type="binding site" evidence="8">
    <location>
        <position position="80"/>
    </location>
    <ligand>
        <name>Fe cation</name>
        <dbReference type="ChEBI" id="CHEBI:24875"/>
    </ligand>
</feature>
<evidence type="ECO:0000256" key="2">
    <source>
        <dbReference type="ARBA" id="ARBA00022491"/>
    </source>
</evidence>
<keyword evidence="4" id="KW-0805">Transcription regulation</keyword>